<dbReference type="Pfam" id="PF11274">
    <property type="entry name" value="DUF3074"/>
    <property type="match status" value="1"/>
</dbReference>
<dbReference type="OrthoDB" id="6423603at2759"/>
<name>A0A168ES88_9HYPO</name>
<organism evidence="3 4">
    <name type="scientific">Moelleriella libera RCEF 2490</name>
    <dbReference type="NCBI Taxonomy" id="1081109"/>
    <lineage>
        <taxon>Eukaryota</taxon>
        <taxon>Fungi</taxon>
        <taxon>Dikarya</taxon>
        <taxon>Ascomycota</taxon>
        <taxon>Pezizomycotina</taxon>
        <taxon>Sordariomycetes</taxon>
        <taxon>Hypocreomycetidae</taxon>
        <taxon>Hypocreales</taxon>
        <taxon>Clavicipitaceae</taxon>
        <taxon>Moelleriella</taxon>
    </lineage>
</organism>
<evidence type="ECO:0000259" key="2">
    <source>
        <dbReference type="Pfam" id="PF11274"/>
    </source>
</evidence>
<feature type="region of interest" description="Disordered" evidence="1">
    <location>
        <begin position="324"/>
        <end position="453"/>
    </location>
</feature>
<proteinExistence type="predicted"/>
<dbReference type="PANTHER" id="PTHR40370:SF1">
    <property type="entry name" value="DUF3074 DOMAIN-CONTAINING PROTEIN"/>
    <property type="match status" value="1"/>
</dbReference>
<dbReference type="Proteomes" id="UP000078544">
    <property type="component" value="Unassembled WGS sequence"/>
</dbReference>
<evidence type="ECO:0000256" key="1">
    <source>
        <dbReference type="SAM" id="MobiDB-lite"/>
    </source>
</evidence>
<reference evidence="3 4" key="1">
    <citation type="journal article" date="2016" name="Genome Biol. Evol.">
        <title>Divergent and convergent evolution of fungal pathogenicity.</title>
        <authorList>
            <person name="Shang Y."/>
            <person name="Xiao G."/>
            <person name="Zheng P."/>
            <person name="Cen K."/>
            <person name="Zhan S."/>
            <person name="Wang C."/>
        </authorList>
    </citation>
    <scope>NUCLEOTIDE SEQUENCE [LARGE SCALE GENOMIC DNA]</scope>
    <source>
        <strain evidence="3 4">RCEF 2490</strain>
    </source>
</reference>
<feature type="domain" description="DUF3074" evidence="2">
    <location>
        <begin position="112"/>
        <end position="290"/>
    </location>
</feature>
<protein>
    <recommendedName>
        <fullName evidence="2">DUF3074 domain-containing protein</fullName>
    </recommendedName>
</protein>
<accession>A0A168ES88</accession>
<keyword evidence="4" id="KW-1185">Reference proteome</keyword>
<dbReference type="AlphaFoldDB" id="A0A168ES88"/>
<comment type="caution">
    <text evidence="3">The sequence shown here is derived from an EMBL/GenBank/DDBJ whole genome shotgun (WGS) entry which is preliminary data.</text>
</comment>
<dbReference type="InterPro" id="IPR024500">
    <property type="entry name" value="DUF3074"/>
</dbReference>
<evidence type="ECO:0000313" key="4">
    <source>
        <dbReference type="Proteomes" id="UP000078544"/>
    </source>
</evidence>
<feature type="compositionally biased region" description="Basic and acidic residues" evidence="1">
    <location>
        <begin position="324"/>
        <end position="337"/>
    </location>
</feature>
<dbReference type="SUPFAM" id="SSF55961">
    <property type="entry name" value="Bet v1-like"/>
    <property type="match status" value="1"/>
</dbReference>
<sequence>MALEGNDQLGHLVRLWGVNPETFPRREATPEELAPTLQRIIEEAVPFIEDIPPPDSSSKCSPWKHNGVKKFPHSAAPVNLYKRVVPARDLKKVAQNNDFTGVRLSKIRRETWSLRRSVHADAEAPKTASWDEWYHCFKNEHALAEMAFTKTVEHTQRVQEWRCDGVQVVQGQHTWGSITMVWEESTHKLPAPLSKRVFPVLQITATDEKNAHGTDFIVVQIAVNDNEIARRYGAVRGAYTSVERIRGTSAGIEWIMGTVSDAKGVLPACIQQMAVPGQIAADVDMFLAWIAKERETQSEHFWTRRPTPRKAKALGPAIEFVSLPERKQSTVEDKKVEGQAGTSLPGGSRSLFENSSKSMPKGVPNDVPYGMSNSKPSRGPSSTASLRLAFEKEADSSSSGPYSIENPRLALEKEAGGSSSGPYSTENPRLVLRKKEASESSIGPYSIENPRLV</sequence>
<dbReference type="PANTHER" id="PTHR40370">
    <property type="entry name" value="EXPRESSED PROTEIN"/>
    <property type="match status" value="1"/>
</dbReference>
<feature type="compositionally biased region" description="Polar residues" evidence="1">
    <location>
        <begin position="371"/>
        <end position="385"/>
    </location>
</feature>
<dbReference type="EMBL" id="AZGY01000004">
    <property type="protein sequence ID" value="KZZ99096.1"/>
    <property type="molecule type" value="Genomic_DNA"/>
</dbReference>
<evidence type="ECO:0000313" key="3">
    <source>
        <dbReference type="EMBL" id="KZZ99096.1"/>
    </source>
</evidence>
<gene>
    <name evidence="3" type="ORF">AAL_02647</name>
</gene>